<dbReference type="Proteomes" id="UP001159363">
    <property type="component" value="Chromosome 5"/>
</dbReference>
<keyword evidence="3" id="KW-1185">Reference proteome</keyword>
<accession>A0ABQ9H921</accession>
<evidence type="ECO:0000313" key="2">
    <source>
        <dbReference type="EMBL" id="KAJ8880788.1"/>
    </source>
</evidence>
<protein>
    <submittedName>
        <fullName evidence="2">Uncharacterized protein</fullName>
    </submittedName>
</protein>
<feature type="region of interest" description="Disordered" evidence="1">
    <location>
        <begin position="131"/>
        <end position="166"/>
    </location>
</feature>
<feature type="compositionally biased region" description="Basic and acidic residues" evidence="1">
    <location>
        <begin position="140"/>
        <end position="154"/>
    </location>
</feature>
<evidence type="ECO:0000313" key="3">
    <source>
        <dbReference type="Proteomes" id="UP001159363"/>
    </source>
</evidence>
<feature type="compositionally biased region" description="Basic residues" evidence="1">
    <location>
        <begin position="155"/>
        <end position="166"/>
    </location>
</feature>
<organism evidence="2 3">
    <name type="scientific">Dryococelus australis</name>
    <dbReference type="NCBI Taxonomy" id="614101"/>
    <lineage>
        <taxon>Eukaryota</taxon>
        <taxon>Metazoa</taxon>
        <taxon>Ecdysozoa</taxon>
        <taxon>Arthropoda</taxon>
        <taxon>Hexapoda</taxon>
        <taxon>Insecta</taxon>
        <taxon>Pterygota</taxon>
        <taxon>Neoptera</taxon>
        <taxon>Polyneoptera</taxon>
        <taxon>Phasmatodea</taxon>
        <taxon>Verophasmatodea</taxon>
        <taxon>Anareolatae</taxon>
        <taxon>Phasmatidae</taxon>
        <taxon>Eurycanthinae</taxon>
        <taxon>Dryococelus</taxon>
    </lineage>
</organism>
<proteinExistence type="predicted"/>
<name>A0ABQ9H921_9NEOP</name>
<dbReference type="EMBL" id="JARBHB010000006">
    <property type="protein sequence ID" value="KAJ8880788.1"/>
    <property type="molecule type" value="Genomic_DNA"/>
</dbReference>
<comment type="caution">
    <text evidence="2">The sequence shown here is derived from an EMBL/GenBank/DDBJ whole genome shotgun (WGS) entry which is preliminary data.</text>
</comment>
<sequence length="166" mass="19364">MQERLLADASQGTQQLALTMDDVMEKHFCSAYISFLNVYARITKRKFCFCSTITSHKSITAFFSLQTENNMFEQELNSFQKNHAGRIINQHDISKLFAPAYLKVATAQNAVSGFKYAGLWPDDPNIFDDEDYSPALVTRTHTEREREREREREKRMKKIQQRNRNG</sequence>
<gene>
    <name evidence="2" type="ORF">PR048_017259</name>
</gene>
<evidence type="ECO:0000256" key="1">
    <source>
        <dbReference type="SAM" id="MobiDB-lite"/>
    </source>
</evidence>
<reference evidence="2 3" key="1">
    <citation type="submission" date="2023-02" db="EMBL/GenBank/DDBJ databases">
        <title>LHISI_Scaffold_Assembly.</title>
        <authorList>
            <person name="Stuart O.P."/>
            <person name="Cleave R."/>
            <person name="Magrath M.J.L."/>
            <person name="Mikheyev A.S."/>
        </authorList>
    </citation>
    <scope>NUCLEOTIDE SEQUENCE [LARGE SCALE GENOMIC DNA]</scope>
    <source>
        <strain evidence="2">Daus_M_001</strain>
        <tissue evidence="2">Leg muscle</tissue>
    </source>
</reference>